<sequence>MGSPKDILAELSQEVPPWALCPPVPPPPPPNQAIESNPTVIDLDTEVIDVESDQDEKMGQEPQEDDPEEPEVPVVPAEPVQVEEDEVTASSNDENKQEAEEQTPPVPLTNPAEEATDETENSYSHSPTAYVRVPHCQTELSGLFEKQAACFSKVLSLNAPQPSLSEENRKEVPAHAA</sequence>
<feature type="compositionally biased region" description="Acidic residues" evidence="1">
    <location>
        <begin position="62"/>
        <end position="71"/>
    </location>
</feature>
<name>A0A0G4HEZ3_9ALVE</name>
<reference evidence="2" key="1">
    <citation type="submission" date="2014-11" db="EMBL/GenBank/DDBJ databases">
        <authorList>
            <person name="Otto D Thomas"/>
            <person name="Naeem Raeece"/>
        </authorList>
    </citation>
    <scope>NUCLEOTIDE SEQUENCE</scope>
</reference>
<feature type="region of interest" description="Disordered" evidence="1">
    <location>
        <begin position="1"/>
        <end position="126"/>
    </location>
</feature>
<dbReference type="VEuPathDB" id="CryptoDB:Cvel_6607"/>
<feature type="compositionally biased region" description="Pro residues" evidence="1">
    <location>
        <begin position="19"/>
        <end position="31"/>
    </location>
</feature>
<dbReference type="AlphaFoldDB" id="A0A0G4HEZ3"/>
<gene>
    <name evidence="2" type="ORF">Cvel_6607</name>
</gene>
<evidence type="ECO:0000313" key="2">
    <source>
        <dbReference type="EMBL" id="CEM42651.1"/>
    </source>
</evidence>
<feature type="compositionally biased region" description="Acidic residues" evidence="1">
    <location>
        <begin position="43"/>
        <end position="54"/>
    </location>
</feature>
<feature type="region of interest" description="Disordered" evidence="1">
    <location>
        <begin position="157"/>
        <end position="177"/>
    </location>
</feature>
<evidence type="ECO:0000256" key="1">
    <source>
        <dbReference type="SAM" id="MobiDB-lite"/>
    </source>
</evidence>
<proteinExistence type="predicted"/>
<dbReference type="EMBL" id="CDMZ01002503">
    <property type="protein sequence ID" value="CEM42651.1"/>
    <property type="molecule type" value="Genomic_DNA"/>
</dbReference>
<organism evidence="2">
    <name type="scientific">Chromera velia CCMP2878</name>
    <dbReference type="NCBI Taxonomy" id="1169474"/>
    <lineage>
        <taxon>Eukaryota</taxon>
        <taxon>Sar</taxon>
        <taxon>Alveolata</taxon>
        <taxon>Colpodellida</taxon>
        <taxon>Chromeraceae</taxon>
        <taxon>Chromera</taxon>
    </lineage>
</organism>
<accession>A0A0G4HEZ3</accession>
<protein>
    <submittedName>
        <fullName evidence="2">Uncharacterized protein</fullName>
    </submittedName>
</protein>
<feature type="compositionally biased region" description="Basic and acidic residues" evidence="1">
    <location>
        <begin position="166"/>
        <end position="177"/>
    </location>
</feature>